<evidence type="ECO:0000256" key="6">
    <source>
        <dbReference type="SAM" id="Phobius"/>
    </source>
</evidence>
<feature type="transmembrane region" description="Helical" evidence="6">
    <location>
        <begin position="388"/>
        <end position="409"/>
    </location>
</feature>
<feature type="transmembrane region" description="Helical" evidence="6">
    <location>
        <begin position="335"/>
        <end position="356"/>
    </location>
</feature>
<feature type="transmembrane region" description="Helical" evidence="6">
    <location>
        <begin position="12"/>
        <end position="34"/>
    </location>
</feature>
<evidence type="ECO:0000313" key="8">
    <source>
        <dbReference type="Proteomes" id="UP001528673"/>
    </source>
</evidence>
<gene>
    <name evidence="7" type="ORF">PSQ40_01150</name>
</gene>
<comment type="caution">
    <text evidence="7">The sequence shown here is derived from an EMBL/GenBank/DDBJ whole genome shotgun (WGS) entry which is preliminary data.</text>
</comment>
<dbReference type="EMBL" id="JAQSIP010000001">
    <property type="protein sequence ID" value="MDD0837166.1"/>
    <property type="molecule type" value="Genomic_DNA"/>
</dbReference>
<dbReference type="Proteomes" id="UP001528673">
    <property type="component" value="Unassembled WGS sequence"/>
</dbReference>
<dbReference type="PANTHER" id="PTHR30250:SF11">
    <property type="entry name" value="O-ANTIGEN TRANSPORTER-RELATED"/>
    <property type="match status" value="1"/>
</dbReference>
<reference evidence="7 8" key="1">
    <citation type="submission" date="2023-02" db="EMBL/GenBank/DDBJ databases">
        <title>Bacterial whole genomic sequence of Curvibacter sp. HBC61.</title>
        <authorList>
            <person name="Le V."/>
            <person name="Ko S.-R."/>
            <person name="Ahn C.-Y."/>
            <person name="Oh H.-M."/>
        </authorList>
    </citation>
    <scope>NUCLEOTIDE SEQUENCE [LARGE SCALE GENOMIC DNA]</scope>
    <source>
        <strain evidence="7 8">HBC61</strain>
    </source>
</reference>
<evidence type="ECO:0000256" key="3">
    <source>
        <dbReference type="ARBA" id="ARBA00022692"/>
    </source>
</evidence>
<keyword evidence="2" id="KW-1003">Cell membrane</keyword>
<evidence type="ECO:0000256" key="1">
    <source>
        <dbReference type="ARBA" id="ARBA00004651"/>
    </source>
</evidence>
<keyword evidence="4 6" id="KW-1133">Transmembrane helix</keyword>
<name>A0ABT5MSZ4_9BURK</name>
<feature type="transmembrane region" description="Helical" evidence="6">
    <location>
        <begin position="89"/>
        <end position="108"/>
    </location>
</feature>
<sequence length="423" mass="45177">MSGKPFWTHSLLSIVDQVLLSGLNFAVGMCLIRFGTKSDYGLYSQLFAAGLLAVGVLEALIGSPLTTLAPQMSAAQQAVAIRRLLRFQALGGALLGGLMGAGSAWVVATQVPEVSAWPVGLAFALFIVATTLREYRRTVWFIQADLPSLLRSDGVYVLTALAGGGLLILTDQANAAHVLLTLSVAHGLAWWAGRAPAPVPPDTAPEPWRHTLAQIWDKGRWAVPGTAVGWLGNYSFLYLASALSGVEAAAEVSASRLLLVPVGLMVVAWSRVARPVAGRLIHARDWSGLNRLGWRSLGAIELLSLAYIGVLLLGLPWLQTHVLGAKYQGINTLVLAWGGYFVVSVARTIATTWLVSIGAFRQLFIEGAVVVVVMLAVASLLIPRWGALGAVLALIVMETVDTVLLLVLLRLQRQRLNREAVHG</sequence>
<keyword evidence="3 6" id="KW-0812">Transmembrane</keyword>
<evidence type="ECO:0000256" key="5">
    <source>
        <dbReference type="ARBA" id="ARBA00023136"/>
    </source>
</evidence>
<feature type="transmembrane region" description="Helical" evidence="6">
    <location>
        <begin position="292"/>
        <end position="315"/>
    </location>
</feature>
<feature type="transmembrane region" description="Helical" evidence="6">
    <location>
        <begin position="363"/>
        <end position="382"/>
    </location>
</feature>
<keyword evidence="8" id="KW-1185">Reference proteome</keyword>
<accession>A0ABT5MSZ4</accession>
<proteinExistence type="predicted"/>
<protein>
    <recommendedName>
        <fullName evidence="9">Polysaccharide biosynthesis protein</fullName>
    </recommendedName>
</protein>
<dbReference type="RefSeq" id="WP_273948087.1">
    <property type="nucleotide sequence ID" value="NZ_JAQSIP010000001.1"/>
</dbReference>
<evidence type="ECO:0000256" key="2">
    <source>
        <dbReference type="ARBA" id="ARBA00022475"/>
    </source>
</evidence>
<dbReference type="PANTHER" id="PTHR30250">
    <property type="entry name" value="PST FAMILY PREDICTED COLANIC ACID TRANSPORTER"/>
    <property type="match status" value="1"/>
</dbReference>
<organism evidence="7 8">
    <name type="scientific">Curvibacter cyanobacteriorum</name>
    <dbReference type="NCBI Taxonomy" id="3026422"/>
    <lineage>
        <taxon>Bacteria</taxon>
        <taxon>Pseudomonadati</taxon>
        <taxon>Pseudomonadota</taxon>
        <taxon>Betaproteobacteria</taxon>
        <taxon>Burkholderiales</taxon>
        <taxon>Comamonadaceae</taxon>
        <taxon>Curvibacter</taxon>
    </lineage>
</organism>
<feature type="transmembrane region" description="Helical" evidence="6">
    <location>
        <begin position="46"/>
        <end position="68"/>
    </location>
</feature>
<feature type="transmembrane region" description="Helical" evidence="6">
    <location>
        <begin position="114"/>
        <end position="132"/>
    </location>
</feature>
<evidence type="ECO:0000313" key="7">
    <source>
        <dbReference type="EMBL" id="MDD0837166.1"/>
    </source>
</evidence>
<evidence type="ECO:0008006" key="9">
    <source>
        <dbReference type="Google" id="ProtNLM"/>
    </source>
</evidence>
<comment type="subcellular location">
    <subcellularLocation>
        <location evidence="1">Cell membrane</location>
        <topology evidence="1">Multi-pass membrane protein</topology>
    </subcellularLocation>
</comment>
<keyword evidence="5 6" id="KW-0472">Membrane</keyword>
<evidence type="ECO:0000256" key="4">
    <source>
        <dbReference type="ARBA" id="ARBA00022989"/>
    </source>
</evidence>
<dbReference type="InterPro" id="IPR050833">
    <property type="entry name" value="Poly_Biosynth_Transport"/>
</dbReference>